<reference evidence="1" key="3">
    <citation type="journal article" date="2017" name="Nature">
        <title>Genome sequence of the progenitor of the wheat D genome Aegilops tauschii.</title>
        <authorList>
            <person name="Luo M.C."/>
            <person name="Gu Y.Q."/>
            <person name="Puiu D."/>
            <person name="Wang H."/>
            <person name="Twardziok S.O."/>
            <person name="Deal K.R."/>
            <person name="Huo N."/>
            <person name="Zhu T."/>
            <person name="Wang L."/>
            <person name="Wang Y."/>
            <person name="McGuire P.E."/>
            <person name="Liu S."/>
            <person name="Long H."/>
            <person name="Ramasamy R.K."/>
            <person name="Rodriguez J.C."/>
            <person name="Van S.L."/>
            <person name="Yuan L."/>
            <person name="Wang Z."/>
            <person name="Xia Z."/>
            <person name="Xiao L."/>
            <person name="Anderson O.D."/>
            <person name="Ouyang S."/>
            <person name="Liang Y."/>
            <person name="Zimin A.V."/>
            <person name="Pertea G."/>
            <person name="Qi P."/>
            <person name="Bennetzen J.L."/>
            <person name="Dai X."/>
            <person name="Dawson M.W."/>
            <person name="Muller H.G."/>
            <person name="Kugler K."/>
            <person name="Rivarola-Duarte L."/>
            <person name="Spannagl M."/>
            <person name="Mayer K.F.X."/>
            <person name="Lu F.H."/>
            <person name="Bevan M.W."/>
            <person name="Leroy P."/>
            <person name="Li P."/>
            <person name="You F.M."/>
            <person name="Sun Q."/>
            <person name="Liu Z."/>
            <person name="Lyons E."/>
            <person name="Wicker T."/>
            <person name="Salzberg S.L."/>
            <person name="Devos K.M."/>
            <person name="Dvorak J."/>
        </authorList>
    </citation>
    <scope>NUCLEOTIDE SEQUENCE [LARGE SCALE GENOMIC DNA]</scope>
    <source>
        <strain evidence="1">cv. AL8/78</strain>
    </source>
</reference>
<reference evidence="1" key="4">
    <citation type="submission" date="2019-03" db="UniProtKB">
        <authorList>
            <consortium name="EnsemblPlants"/>
        </authorList>
    </citation>
    <scope>IDENTIFICATION</scope>
</reference>
<dbReference type="Gramene" id="AET7Gv21353700.2">
    <property type="protein sequence ID" value="AET7Gv21353700.2"/>
    <property type="gene ID" value="AET7Gv21353700"/>
</dbReference>
<accession>A0A453TDT5</accession>
<organism evidence="1 2">
    <name type="scientific">Aegilops tauschii subsp. strangulata</name>
    <name type="common">Goatgrass</name>
    <dbReference type="NCBI Taxonomy" id="200361"/>
    <lineage>
        <taxon>Eukaryota</taxon>
        <taxon>Viridiplantae</taxon>
        <taxon>Streptophyta</taxon>
        <taxon>Embryophyta</taxon>
        <taxon>Tracheophyta</taxon>
        <taxon>Spermatophyta</taxon>
        <taxon>Magnoliopsida</taxon>
        <taxon>Liliopsida</taxon>
        <taxon>Poales</taxon>
        <taxon>Poaceae</taxon>
        <taxon>BOP clade</taxon>
        <taxon>Pooideae</taxon>
        <taxon>Triticodae</taxon>
        <taxon>Triticeae</taxon>
        <taxon>Triticinae</taxon>
        <taxon>Aegilops</taxon>
    </lineage>
</organism>
<sequence length="125" mass="13402">AFFFKGREHSQLCYDGLLPAQRIPANIQTNSLLQFTPTRAKYYTRKPRGGAVAATYGTRAGGGEGRGRTYCWSASGAAAAPSGVERSSLAARRALRRSRRAAASSSAPIPTWLRLRSTRRGSGLG</sequence>
<keyword evidence="2" id="KW-1185">Reference proteome</keyword>
<name>A0A453TDT5_AEGTS</name>
<dbReference type="AlphaFoldDB" id="A0A453TDT5"/>
<reference evidence="2" key="2">
    <citation type="journal article" date="2017" name="Nat. Plants">
        <title>The Aegilops tauschii genome reveals multiple impacts of transposons.</title>
        <authorList>
            <person name="Zhao G."/>
            <person name="Zou C."/>
            <person name="Li K."/>
            <person name="Wang K."/>
            <person name="Li T."/>
            <person name="Gao L."/>
            <person name="Zhang X."/>
            <person name="Wang H."/>
            <person name="Yang Z."/>
            <person name="Liu X."/>
            <person name="Jiang W."/>
            <person name="Mao L."/>
            <person name="Kong X."/>
            <person name="Jiao Y."/>
            <person name="Jia J."/>
        </authorList>
    </citation>
    <scope>NUCLEOTIDE SEQUENCE [LARGE SCALE GENOMIC DNA]</scope>
    <source>
        <strain evidence="2">cv. AL8/78</strain>
    </source>
</reference>
<dbReference type="EnsemblPlants" id="AET7Gv21353700.2">
    <property type="protein sequence ID" value="AET7Gv21353700.2"/>
    <property type="gene ID" value="AET7Gv21353700"/>
</dbReference>
<reference evidence="2" key="1">
    <citation type="journal article" date="2014" name="Science">
        <title>Ancient hybridizations among the ancestral genomes of bread wheat.</title>
        <authorList>
            <consortium name="International Wheat Genome Sequencing Consortium,"/>
            <person name="Marcussen T."/>
            <person name="Sandve S.R."/>
            <person name="Heier L."/>
            <person name="Spannagl M."/>
            <person name="Pfeifer M."/>
            <person name="Jakobsen K.S."/>
            <person name="Wulff B.B."/>
            <person name="Steuernagel B."/>
            <person name="Mayer K.F."/>
            <person name="Olsen O.A."/>
        </authorList>
    </citation>
    <scope>NUCLEOTIDE SEQUENCE [LARGE SCALE GENOMIC DNA]</scope>
    <source>
        <strain evidence="2">cv. AL8/78</strain>
    </source>
</reference>
<evidence type="ECO:0000313" key="2">
    <source>
        <dbReference type="Proteomes" id="UP000015105"/>
    </source>
</evidence>
<protein>
    <submittedName>
        <fullName evidence="1">Uncharacterized protein</fullName>
    </submittedName>
</protein>
<evidence type="ECO:0000313" key="1">
    <source>
        <dbReference type="EnsemblPlants" id="AET7Gv21353700.2"/>
    </source>
</evidence>
<dbReference type="Proteomes" id="UP000015105">
    <property type="component" value="Chromosome 7D"/>
</dbReference>
<reference evidence="1" key="5">
    <citation type="journal article" date="2021" name="G3 (Bethesda)">
        <title>Aegilops tauschii genome assembly Aet v5.0 features greater sequence contiguity and improved annotation.</title>
        <authorList>
            <person name="Wang L."/>
            <person name="Zhu T."/>
            <person name="Rodriguez J.C."/>
            <person name="Deal K.R."/>
            <person name="Dubcovsky J."/>
            <person name="McGuire P.E."/>
            <person name="Lux T."/>
            <person name="Spannagl M."/>
            <person name="Mayer K.F.X."/>
            <person name="Baldrich P."/>
            <person name="Meyers B.C."/>
            <person name="Huo N."/>
            <person name="Gu Y.Q."/>
            <person name="Zhou H."/>
            <person name="Devos K.M."/>
            <person name="Bennetzen J.L."/>
            <person name="Unver T."/>
            <person name="Budak H."/>
            <person name="Gulick P.J."/>
            <person name="Galiba G."/>
            <person name="Kalapos B."/>
            <person name="Nelson D.R."/>
            <person name="Li P."/>
            <person name="You F.M."/>
            <person name="Luo M.C."/>
            <person name="Dvorak J."/>
        </authorList>
    </citation>
    <scope>NUCLEOTIDE SEQUENCE [LARGE SCALE GENOMIC DNA]</scope>
    <source>
        <strain evidence="1">cv. AL8/78</strain>
    </source>
</reference>
<proteinExistence type="predicted"/>